<accession>A0A919W0F3</accession>
<organism evidence="1 2">
    <name type="scientific">Winogradskya consettensis</name>
    <dbReference type="NCBI Taxonomy" id="113560"/>
    <lineage>
        <taxon>Bacteria</taxon>
        <taxon>Bacillati</taxon>
        <taxon>Actinomycetota</taxon>
        <taxon>Actinomycetes</taxon>
        <taxon>Micromonosporales</taxon>
        <taxon>Micromonosporaceae</taxon>
        <taxon>Winogradskya</taxon>
    </lineage>
</organism>
<dbReference type="InterPro" id="IPR006748">
    <property type="entry name" value="NH2Glyco/OHUrea_AB-resist_kin"/>
</dbReference>
<dbReference type="GO" id="GO:0016773">
    <property type="term" value="F:phosphotransferase activity, alcohol group as acceptor"/>
    <property type="evidence" value="ECO:0007669"/>
    <property type="project" value="InterPro"/>
</dbReference>
<evidence type="ECO:0000313" key="2">
    <source>
        <dbReference type="Proteomes" id="UP000680865"/>
    </source>
</evidence>
<protein>
    <submittedName>
        <fullName evidence="1">Uncharacterized protein</fullName>
    </submittedName>
</protein>
<dbReference type="GO" id="GO:0019748">
    <property type="term" value="P:secondary metabolic process"/>
    <property type="evidence" value="ECO:0007669"/>
    <property type="project" value="InterPro"/>
</dbReference>
<comment type="caution">
    <text evidence="1">The sequence shown here is derived from an EMBL/GenBank/DDBJ whole genome shotgun (WGS) entry which is preliminary data.</text>
</comment>
<dbReference type="RefSeq" id="WP_213003177.1">
    <property type="nucleotide sequence ID" value="NZ_BAAATW010000004.1"/>
</dbReference>
<dbReference type="SUPFAM" id="SSF56112">
    <property type="entry name" value="Protein kinase-like (PK-like)"/>
    <property type="match status" value="1"/>
</dbReference>
<reference evidence="1" key="1">
    <citation type="submission" date="2021-03" db="EMBL/GenBank/DDBJ databases">
        <title>Whole genome shotgun sequence of Actinoplanes consettensis NBRC 14913.</title>
        <authorList>
            <person name="Komaki H."/>
            <person name="Tamura T."/>
        </authorList>
    </citation>
    <scope>NUCLEOTIDE SEQUENCE</scope>
    <source>
        <strain evidence="1">NBRC 14913</strain>
    </source>
</reference>
<evidence type="ECO:0000313" key="1">
    <source>
        <dbReference type="EMBL" id="GIM83856.1"/>
    </source>
</evidence>
<name>A0A919W0F3_9ACTN</name>
<dbReference type="EMBL" id="BOQP01000058">
    <property type="protein sequence ID" value="GIM83856.1"/>
    <property type="molecule type" value="Genomic_DNA"/>
</dbReference>
<proteinExistence type="predicted"/>
<dbReference type="Pfam" id="PF04655">
    <property type="entry name" value="APH_6_hur"/>
    <property type="match status" value="1"/>
</dbReference>
<dbReference type="Proteomes" id="UP000680865">
    <property type="component" value="Unassembled WGS sequence"/>
</dbReference>
<dbReference type="AlphaFoldDB" id="A0A919W0F3"/>
<dbReference type="InterPro" id="IPR011009">
    <property type="entry name" value="Kinase-like_dom_sf"/>
</dbReference>
<keyword evidence="2" id="KW-1185">Reference proteome</keyword>
<gene>
    <name evidence="1" type="ORF">Aco04nite_88580</name>
</gene>
<sequence>METPQIPTSVLANVQQRWPEVAGSWAEHAGIELQSLCQQYQAVPREVLPARYGFVIAAESPTGPLVLRSTPDPHGPDQAAVAAALANLTISPYVYESNTTDHGTWTVLDRVSPGTALYETDMATIDLRKLFEPLAAMSHQPTPRDGMPSIIDWLRSRLEDDHLEDRRLGTAVAPLEERQHALDLLSELATDHSPRLCHGDASLGNVIADGRSGWKYIDPRGISGESAYDVAVLGLRIARVRTSAGLVDQIAAFANASAIRVHSWMTVANAARV</sequence>